<dbReference type="InterPro" id="IPR050354">
    <property type="entry name" value="F-box/kelch-repeat_ARATH"/>
</dbReference>
<dbReference type="PANTHER" id="PTHR24414:SF148">
    <property type="entry name" value="F-BOX DOMAIN-CONTAINING PROTEIN"/>
    <property type="match status" value="1"/>
</dbReference>
<dbReference type="OrthoDB" id="1112457at2759"/>
<dbReference type="Proteomes" id="UP000489600">
    <property type="component" value="Unassembled WGS sequence"/>
</dbReference>
<dbReference type="InterPro" id="IPR036047">
    <property type="entry name" value="F-box-like_dom_sf"/>
</dbReference>
<dbReference type="CDD" id="cd22152">
    <property type="entry name" value="F-box_AtAFR-like"/>
    <property type="match status" value="1"/>
</dbReference>
<dbReference type="SUPFAM" id="SSF81383">
    <property type="entry name" value="F-box domain"/>
    <property type="match status" value="1"/>
</dbReference>
<evidence type="ECO:0000259" key="2">
    <source>
        <dbReference type="Pfam" id="PF00646"/>
    </source>
</evidence>
<evidence type="ECO:0000313" key="3">
    <source>
        <dbReference type="EMBL" id="VVB04486.1"/>
    </source>
</evidence>
<gene>
    <name evidence="3" type="ORF">ANE_LOCUS14930</name>
</gene>
<feature type="region of interest" description="Disordered" evidence="1">
    <location>
        <begin position="1"/>
        <end position="25"/>
    </location>
</feature>
<dbReference type="EMBL" id="CABITT030000005">
    <property type="protein sequence ID" value="VVB04486.1"/>
    <property type="molecule type" value="Genomic_DNA"/>
</dbReference>
<evidence type="ECO:0000313" key="4">
    <source>
        <dbReference type="Proteomes" id="UP000489600"/>
    </source>
</evidence>
<sequence length="90" mass="10180">MKKQKRQPLHRRMLSPPHKKMKLDPSPSWCPLLSLPDDMTLNCLARVPKSDHGALSLATKSYRSLVASSDLYTTRSLMGLTETYVTSMYA</sequence>
<organism evidence="3 4">
    <name type="scientific">Arabis nemorensis</name>
    <dbReference type="NCBI Taxonomy" id="586526"/>
    <lineage>
        <taxon>Eukaryota</taxon>
        <taxon>Viridiplantae</taxon>
        <taxon>Streptophyta</taxon>
        <taxon>Embryophyta</taxon>
        <taxon>Tracheophyta</taxon>
        <taxon>Spermatophyta</taxon>
        <taxon>Magnoliopsida</taxon>
        <taxon>eudicotyledons</taxon>
        <taxon>Gunneridae</taxon>
        <taxon>Pentapetalae</taxon>
        <taxon>rosids</taxon>
        <taxon>malvids</taxon>
        <taxon>Brassicales</taxon>
        <taxon>Brassicaceae</taxon>
        <taxon>Arabideae</taxon>
        <taxon>Arabis</taxon>
    </lineage>
</organism>
<accession>A0A565BSZ5</accession>
<keyword evidence="4" id="KW-1185">Reference proteome</keyword>
<feature type="compositionally biased region" description="Basic residues" evidence="1">
    <location>
        <begin position="1"/>
        <end position="21"/>
    </location>
</feature>
<feature type="domain" description="F-box" evidence="2">
    <location>
        <begin position="32"/>
        <end position="73"/>
    </location>
</feature>
<dbReference type="AlphaFoldDB" id="A0A565BSZ5"/>
<proteinExistence type="predicted"/>
<dbReference type="InterPro" id="IPR001810">
    <property type="entry name" value="F-box_dom"/>
</dbReference>
<dbReference type="PANTHER" id="PTHR24414">
    <property type="entry name" value="F-BOX/KELCH-REPEAT PROTEIN SKIP4"/>
    <property type="match status" value="1"/>
</dbReference>
<protein>
    <recommendedName>
        <fullName evidence="2">F-box domain-containing protein</fullName>
    </recommendedName>
</protein>
<evidence type="ECO:0000256" key="1">
    <source>
        <dbReference type="SAM" id="MobiDB-lite"/>
    </source>
</evidence>
<name>A0A565BSZ5_9BRAS</name>
<reference evidence="3" key="1">
    <citation type="submission" date="2019-07" db="EMBL/GenBank/DDBJ databases">
        <authorList>
            <person name="Dittberner H."/>
        </authorList>
    </citation>
    <scope>NUCLEOTIDE SEQUENCE [LARGE SCALE GENOMIC DNA]</scope>
</reference>
<dbReference type="Pfam" id="PF00646">
    <property type="entry name" value="F-box"/>
    <property type="match status" value="1"/>
</dbReference>
<comment type="caution">
    <text evidence="3">The sequence shown here is derived from an EMBL/GenBank/DDBJ whole genome shotgun (WGS) entry which is preliminary data.</text>
</comment>